<dbReference type="PRINTS" id="PR00038">
    <property type="entry name" value="HTHLUXR"/>
</dbReference>
<dbReference type="Gene3D" id="3.40.50.300">
    <property type="entry name" value="P-loop containing nucleotide triphosphate hydrolases"/>
    <property type="match status" value="1"/>
</dbReference>
<dbReference type="GO" id="GO:0003677">
    <property type="term" value="F:DNA binding"/>
    <property type="evidence" value="ECO:0007669"/>
    <property type="project" value="UniProtKB-KW"/>
</dbReference>
<proteinExistence type="predicted"/>
<dbReference type="InterPro" id="IPR036388">
    <property type="entry name" value="WH-like_DNA-bd_sf"/>
</dbReference>
<evidence type="ECO:0000256" key="2">
    <source>
        <dbReference type="ARBA" id="ARBA00022840"/>
    </source>
</evidence>
<dbReference type="InterPro" id="IPR041664">
    <property type="entry name" value="AAA_16"/>
</dbReference>
<keyword evidence="5" id="KW-1185">Reference proteome</keyword>
<feature type="domain" description="HTH luxR-type" evidence="3">
    <location>
        <begin position="876"/>
        <end position="938"/>
    </location>
</feature>
<dbReference type="SMART" id="SM00421">
    <property type="entry name" value="HTH_LUXR"/>
    <property type="match status" value="1"/>
</dbReference>
<dbReference type="GO" id="GO:0004016">
    <property type="term" value="F:adenylate cyclase activity"/>
    <property type="evidence" value="ECO:0007669"/>
    <property type="project" value="TreeGrafter"/>
</dbReference>
<dbReference type="Pfam" id="PF00196">
    <property type="entry name" value="GerE"/>
    <property type="match status" value="1"/>
</dbReference>
<evidence type="ECO:0000256" key="1">
    <source>
        <dbReference type="ARBA" id="ARBA00022741"/>
    </source>
</evidence>
<dbReference type="Gene3D" id="1.10.10.10">
    <property type="entry name" value="Winged helix-like DNA-binding domain superfamily/Winged helix DNA-binding domain"/>
    <property type="match status" value="1"/>
</dbReference>
<dbReference type="RefSeq" id="WP_005440159.1">
    <property type="nucleotide sequence ID" value="NZ_CM001466.1"/>
</dbReference>
<dbReference type="Proteomes" id="UP000004705">
    <property type="component" value="Chromosome"/>
</dbReference>
<dbReference type="SUPFAM" id="SSF52540">
    <property type="entry name" value="P-loop containing nucleoside triphosphate hydrolases"/>
    <property type="match status" value="1"/>
</dbReference>
<sequence length="938" mass="99394">MLAVWDDTPAHARPVRGRDRELASLTRLLDAAVQGRGGAAVVCGAPGTGKTTLLDALARRADGFRVLRAEGTAAESAVRFAGAEQLLRPLGDVVADLPDERARALRPVWGLPRDLGAPGSPDEPGGEDDISLAVPSAVSALLAAGARRRPVLCCVDSAHLLDDASNAVLTFAARRTSHTGVVFVFAVDHTAAPDPAAWEGPHRLRLGALPDAAAHELLRDRVGASLPSDVADALVDTGYGNPLALVELAESLSADHLCGRAAPPSSLPTGSRLRRAVRDRISALSDVARAVVALAAVAQRADRHLVHRALLDAPSPDPTAALVEAQRCGLVTDDGETLRLAADVVPSAVLGALSTSEVETAHRRLAAAADVTGERDRAVWHRAATAAAPAPDVVAQLDRLALRARTEAAFDQAADASERAAALSPDVETRALRLVAAASDHWASGRPQRARTALRLASPLATGDLRAHIGRLAGEIELRRGNPAVAAAELITTARRLAPTHRDLAATTLMLAGEASFVAGDNTRYCLTAQDAAALCGSEGWPTTLIVREHFTAMSATFRGQHATAAAPLRRLVELGETTTDPTGMTLASQAAFTLGDAERSRDLALRAAVSARAHGDESGVPWALVYAAMSALLSGQHAAATTTALEGLSVARALGQSNSAVDHITVLAMLAALQGDEHTALARLEAAQTELAERGLGRPSALATWAAACVDLAHDRPAEAFDRFRRLSVGRSRHCVPLRVMAVPHFVEAAVRCGEREVARRALTTFEQWADTTGGAARAALAHRCHALLAERDIEVNARFAEAIRLHRDADAPYDLAVTELLYASWLRRSRKPGQARDVLREAVHLFDELGATHWVQRASRELRACGHRVPRDRSAPKDGALSPQQDRIAHLVAAGATNKEVAEQLFISHRTVDHHLRNIFAKLDVRSRVELAALYR</sequence>
<gene>
    <name evidence="4" type="ORF">SacazDRAFT_01509</name>
</gene>
<dbReference type="GO" id="GO:0005524">
    <property type="term" value="F:ATP binding"/>
    <property type="evidence" value="ECO:0007669"/>
    <property type="project" value="UniProtKB-KW"/>
</dbReference>
<dbReference type="SMART" id="SM00382">
    <property type="entry name" value="AAA"/>
    <property type="match status" value="1"/>
</dbReference>
<dbReference type="InterPro" id="IPR011990">
    <property type="entry name" value="TPR-like_helical_dom_sf"/>
</dbReference>
<protein>
    <submittedName>
        <fullName evidence="4">Response regulator containing a CheY-like receiver domain and an HTH DNA-binding domain</fullName>
    </submittedName>
</protein>
<accession>H8G8M9</accession>
<dbReference type="InterPro" id="IPR016032">
    <property type="entry name" value="Sig_transdc_resp-reg_C-effctor"/>
</dbReference>
<dbReference type="PANTHER" id="PTHR16305">
    <property type="entry name" value="TESTICULAR SOLUBLE ADENYLYL CYCLASE"/>
    <property type="match status" value="1"/>
</dbReference>
<dbReference type="CDD" id="cd06170">
    <property type="entry name" value="LuxR_C_like"/>
    <property type="match status" value="1"/>
</dbReference>
<keyword evidence="2" id="KW-0067">ATP-binding</keyword>
<dbReference type="InterPro" id="IPR003593">
    <property type="entry name" value="AAA+_ATPase"/>
</dbReference>
<keyword evidence="1" id="KW-0547">Nucleotide-binding</keyword>
<dbReference type="GO" id="GO:0006355">
    <property type="term" value="P:regulation of DNA-templated transcription"/>
    <property type="evidence" value="ECO:0007669"/>
    <property type="project" value="InterPro"/>
</dbReference>
<dbReference type="EMBL" id="CM001466">
    <property type="protein sequence ID" value="EHY88438.1"/>
    <property type="molecule type" value="Genomic_DNA"/>
</dbReference>
<dbReference type="GO" id="GO:0005737">
    <property type="term" value="C:cytoplasm"/>
    <property type="evidence" value="ECO:0007669"/>
    <property type="project" value="TreeGrafter"/>
</dbReference>
<dbReference type="PROSITE" id="PS50043">
    <property type="entry name" value="HTH_LUXR_2"/>
    <property type="match status" value="1"/>
</dbReference>
<dbReference type="SUPFAM" id="SSF48452">
    <property type="entry name" value="TPR-like"/>
    <property type="match status" value="1"/>
</dbReference>
<reference evidence="4 5" key="1">
    <citation type="journal article" date="2012" name="Stand. Genomic Sci.">
        <title>Genome sequence of the soil bacterium Saccharomonospora azurea type strain (NA-128(T)).</title>
        <authorList>
            <person name="Klenk H.P."/>
            <person name="Held B."/>
            <person name="Lucas S."/>
            <person name="Lapidus A."/>
            <person name="Copeland A."/>
            <person name="Hammon N."/>
            <person name="Pitluck S."/>
            <person name="Goodwin L.A."/>
            <person name="Han C."/>
            <person name="Tapia R."/>
            <person name="Brambilla E.M."/>
            <person name="Potter G."/>
            <person name="Land M."/>
            <person name="Ivanova N."/>
            <person name="Rohde M."/>
            <person name="Goker M."/>
            <person name="Detter J.C."/>
            <person name="Kyrpides N.C."/>
            <person name="Woyke T."/>
        </authorList>
    </citation>
    <scope>NUCLEOTIDE SEQUENCE [LARGE SCALE GENOMIC DNA]</scope>
    <source>
        <strain evidence="4 5">NA-128</strain>
    </source>
</reference>
<name>H8G8M9_9PSEU</name>
<dbReference type="OrthoDB" id="483at2"/>
<dbReference type="PROSITE" id="PS00622">
    <property type="entry name" value="HTH_LUXR_1"/>
    <property type="match status" value="1"/>
</dbReference>
<dbReference type="PANTHER" id="PTHR16305:SF35">
    <property type="entry name" value="TRANSCRIPTIONAL ACTIVATOR DOMAIN"/>
    <property type="match status" value="1"/>
</dbReference>
<dbReference type="AlphaFoldDB" id="H8G8M9"/>
<dbReference type="Pfam" id="PF13191">
    <property type="entry name" value="AAA_16"/>
    <property type="match status" value="1"/>
</dbReference>
<organism evidence="4 5">
    <name type="scientific">Saccharomonospora azurea NA-128</name>
    <dbReference type="NCBI Taxonomy" id="882081"/>
    <lineage>
        <taxon>Bacteria</taxon>
        <taxon>Bacillati</taxon>
        <taxon>Actinomycetota</taxon>
        <taxon>Actinomycetes</taxon>
        <taxon>Pseudonocardiales</taxon>
        <taxon>Pseudonocardiaceae</taxon>
        <taxon>Saccharomonospora</taxon>
    </lineage>
</organism>
<dbReference type="HOGENOM" id="CLU_006850_4_1_11"/>
<evidence type="ECO:0000313" key="4">
    <source>
        <dbReference type="EMBL" id="EHY88438.1"/>
    </source>
</evidence>
<evidence type="ECO:0000313" key="5">
    <source>
        <dbReference type="Proteomes" id="UP000004705"/>
    </source>
</evidence>
<dbReference type="InterPro" id="IPR000792">
    <property type="entry name" value="Tscrpt_reg_LuxR_C"/>
</dbReference>
<dbReference type="SUPFAM" id="SSF46894">
    <property type="entry name" value="C-terminal effector domain of the bipartite response regulators"/>
    <property type="match status" value="1"/>
</dbReference>
<dbReference type="InterPro" id="IPR027417">
    <property type="entry name" value="P-loop_NTPase"/>
</dbReference>
<evidence type="ECO:0000259" key="3">
    <source>
        <dbReference type="PROSITE" id="PS50043"/>
    </source>
</evidence>